<keyword evidence="2" id="KW-0378">Hydrolase</keyword>
<dbReference type="AlphaFoldDB" id="A0A381VJY2"/>
<dbReference type="Pfam" id="PF01367">
    <property type="entry name" value="5_3_exonuc"/>
    <property type="match status" value="1"/>
</dbReference>
<dbReference type="SMART" id="SM00475">
    <property type="entry name" value="53EXOc"/>
    <property type="match status" value="1"/>
</dbReference>
<dbReference type="InterPro" id="IPR020046">
    <property type="entry name" value="5-3_exonucl_a-hlix_arch_N"/>
</dbReference>
<dbReference type="Gene3D" id="3.40.50.1010">
    <property type="entry name" value="5'-nuclease"/>
    <property type="match status" value="1"/>
</dbReference>
<organism evidence="6">
    <name type="scientific">marine metagenome</name>
    <dbReference type="NCBI Taxonomy" id="408172"/>
    <lineage>
        <taxon>unclassified sequences</taxon>
        <taxon>metagenomes</taxon>
        <taxon>ecological metagenomes</taxon>
    </lineage>
</organism>
<dbReference type="SMART" id="SM00279">
    <property type="entry name" value="HhH2"/>
    <property type="match status" value="1"/>
</dbReference>
<dbReference type="FunFam" id="3.40.50.1010:FF:000001">
    <property type="entry name" value="DNA polymerase I"/>
    <property type="match status" value="1"/>
</dbReference>
<keyword evidence="1" id="KW-0540">Nuclease</keyword>
<dbReference type="CDD" id="cd09898">
    <property type="entry name" value="H3TH_53EXO"/>
    <property type="match status" value="1"/>
</dbReference>
<dbReference type="GO" id="GO:0008409">
    <property type="term" value="F:5'-3' exonuclease activity"/>
    <property type="evidence" value="ECO:0007669"/>
    <property type="project" value="InterPro"/>
</dbReference>
<feature type="non-terminal residue" evidence="6">
    <location>
        <position position="298"/>
    </location>
</feature>
<gene>
    <name evidence="6" type="ORF">METZ01_LOCUS93500</name>
</gene>
<dbReference type="InterPro" id="IPR036279">
    <property type="entry name" value="5-3_exonuclease_C_sf"/>
</dbReference>
<dbReference type="GO" id="GO:0033567">
    <property type="term" value="P:DNA replication, Okazaki fragment processing"/>
    <property type="evidence" value="ECO:0007669"/>
    <property type="project" value="InterPro"/>
</dbReference>
<dbReference type="GO" id="GO:0017108">
    <property type="term" value="F:5'-flap endonuclease activity"/>
    <property type="evidence" value="ECO:0007669"/>
    <property type="project" value="InterPro"/>
</dbReference>
<dbReference type="InterPro" id="IPR038969">
    <property type="entry name" value="FEN"/>
</dbReference>
<dbReference type="EMBL" id="UINC01009048">
    <property type="protein sequence ID" value="SVA40646.1"/>
    <property type="molecule type" value="Genomic_DNA"/>
</dbReference>
<dbReference type="SUPFAM" id="SSF47807">
    <property type="entry name" value="5' to 3' exonuclease, C-terminal subdomain"/>
    <property type="match status" value="1"/>
</dbReference>
<reference evidence="6" key="1">
    <citation type="submission" date="2018-05" db="EMBL/GenBank/DDBJ databases">
        <authorList>
            <person name="Lanie J.A."/>
            <person name="Ng W.-L."/>
            <person name="Kazmierczak K.M."/>
            <person name="Andrzejewski T.M."/>
            <person name="Davidsen T.M."/>
            <person name="Wayne K.J."/>
            <person name="Tettelin H."/>
            <person name="Glass J.I."/>
            <person name="Rusch D."/>
            <person name="Podicherti R."/>
            <person name="Tsui H.-C.T."/>
            <person name="Winkler M.E."/>
        </authorList>
    </citation>
    <scope>NUCLEOTIDE SEQUENCE</scope>
</reference>
<evidence type="ECO:0000256" key="3">
    <source>
        <dbReference type="ARBA" id="ARBA00022839"/>
    </source>
</evidence>
<evidence type="ECO:0000313" key="6">
    <source>
        <dbReference type="EMBL" id="SVA40646.1"/>
    </source>
</evidence>
<dbReference type="InterPro" id="IPR002421">
    <property type="entry name" value="5-3_exonuclease"/>
</dbReference>
<dbReference type="GO" id="GO:0003677">
    <property type="term" value="F:DNA binding"/>
    <property type="evidence" value="ECO:0007669"/>
    <property type="project" value="UniProtKB-KW"/>
</dbReference>
<feature type="domain" description="5'-3' exonuclease" evidence="5">
    <location>
        <begin position="5"/>
        <end position="265"/>
    </location>
</feature>
<keyword evidence="4" id="KW-0238">DNA-binding</keyword>
<dbReference type="InterPro" id="IPR029060">
    <property type="entry name" value="PIN-like_dom_sf"/>
</dbReference>
<evidence type="ECO:0000256" key="4">
    <source>
        <dbReference type="ARBA" id="ARBA00023125"/>
    </source>
</evidence>
<dbReference type="Gene3D" id="1.10.150.20">
    <property type="entry name" value="5' to 3' exonuclease, C-terminal subdomain"/>
    <property type="match status" value="1"/>
</dbReference>
<evidence type="ECO:0000256" key="1">
    <source>
        <dbReference type="ARBA" id="ARBA00022722"/>
    </source>
</evidence>
<protein>
    <recommendedName>
        <fullName evidence="5">5'-3' exonuclease domain-containing protein</fullName>
    </recommendedName>
</protein>
<dbReference type="CDD" id="cd09859">
    <property type="entry name" value="PIN_53EXO"/>
    <property type="match status" value="1"/>
</dbReference>
<evidence type="ECO:0000259" key="5">
    <source>
        <dbReference type="SMART" id="SM00475"/>
    </source>
</evidence>
<sequence>MSNQNHLFLVDGSGYIFRAYYALPSLYRKRDGLPTGAVNGFCNMLYKLIEDANAKIKPSHIAVIFDSARETFRNEIYDEYKANRGEPPEDLIPQFKIIKESVKAFGIQSIELKGFEADDIIATYATQASKKNWKVSIVSSDKDLMQVVSKNINLLDTMKNKTIGPDEVYEKFGVTPDKVIDVQALAGDSSDNIPGAPGIGIKTAADLINQFGDLEKLLKNFGEIKQVKRKASIQDNINQIKISKELVTLRNDVKDIPTLEELEKKEVSISKLVPFLVDLELNKLSERIIKKNPEINIK</sequence>
<accession>A0A381VJY2</accession>
<dbReference type="InterPro" id="IPR020045">
    <property type="entry name" value="DNA_polI_H3TH"/>
</dbReference>
<evidence type="ECO:0000256" key="2">
    <source>
        <dbReference type="ARBA" id="ARBA00022801"/>
    </source>
</evidence>
<dbReference type="PANTHER" id="PTHR42646:SF2">
    <property type="entry name" value="5'-3' EXONUCLEASE FAMILY PROTEIN"/>
    <property type="match status" value="1"/>
</dbReference>
<name>A0A381VJY2_9ZZZZ</name>
<dbReference type="SUPFAM" id="SSF88723">
    <property type="entry name" value="PIN domain-like"/>
    <property type="match status" value="1"/>
</dbReference>
<proteinExistence type="predicted"/>
<dbReference type="PANTHER" id="PTHR42646">
    <property type="entry name" value="FLAP ENDONUCLEASE XNI"/>
    <property type="match status" value="1"/>
</dbReference>
<dbReference type="InterPro" id="IPR008918">
    <property type="entry name" value="HhH2"/>
</dbReference>
<dbReference type="FunFam" id="1.10.150.20:FF:000003">
    <property type="entry name" value="DNA polymerase I"/>
    <property type="match status" value="1"/>
</dbReference>
<keyword evidence="3" id="KW-0269">Exonuclease</keyword>
<dbReference type="Pfam" id="PF02739">
    <property type="entry name" value="5_3_exonuc_N"/>
    <property type="match status" value="1"/>
</dbReference>